<protein>
    <submittedName>
        <fullName evidence="4">Dipeptidyl aminopeptidase/acylaminoacyl peptidase</fullName>
    </submittedName>
    <submittedName>
        <fullName evidence="5">S9 family peptidase</fullName>
    </submittedName>
</protein>
<dbReference type="GO" id="GO:0006508">
    <property type="term" value="P:proteolysis"/>
    <property type="evidence" value="ECO:0007669"/>
    <property type="project" value="InterPro"/>
</dbReference>
<evidence type="ECO:0000256" key="1">
    <source>
        <dbReference type="ARBA" id="ARBA00022801"/>
    </source>
</evidence>
<feature type="domain" description="Peptidase S9 prolyl oligopeptidase catalytic" evidence="3">
    <location>
        <begin position="441"/>
        <end position="650"/>
    </location>
</feature>
<keyword evidence="4" id="KW-0645">Protease</keyword>
<reference evidence="4 6" key="2">
    <citation type="submission" date="2018-06" db="EMBL/GenBank/DDBJ databases">
        <title>Genomic Encyclopedia of Type Strains, Phase III (KMG-III): the genomes of soil and plant-associated and newly described type strains.</title>
        <authorList>
            <person name="Whitman W."/>
        </authorList>
    </citation>
    <scope>NUCLEOTIDE SEQUENCE [LARGE SCALE GENOMIC DNA]</scope>
    <source>
        <strain evidence="4 6">CGMCC 1.15366</strain>
    </source>
</reference>
<name>A0A327X4M0_9GAMM</name>
<dbReference type="PANTHER" id="PTHR42776">
    <property type="entry name" value="SERINE PEPTIDASE S9 FAMILY MEMBER"/>
    <property type="match status" value="1"/>
</dbReference>
<dbReference type="SUPFAM" id="SSF53474">
    <property type="entry name" value="alpha/beta-Hydrolases"/>
    <property type="match status" value="1"/>
</dbReference>
<organism evidence="4 6">
    <name type="scientific">Aliidiomarina maris</name>
    <dbReference type="NCBI Taxonomy" id="531312"/>
    <lineage>
        <taxon>Bacteria</taxon>
        <taxon>Pseudomonadati</taxon>
        <taxon>Pseudomonadota</taxon>
        <taxon>Gammaproteobacteria</taxon>
        <taxon>Alteromonadales</taxon>
        <taxon>Idiomarinaceae</taxon>
        <taxon>Aliidiomarina</taxon>
    </lineage>
</organism>
<dbReference type="OrthoDB" id="4269629at2"/>
<accession>A0A327X4M0</accession>
<comment type="caution">
    <text evidence="4">The sequence shown here is derived from an EMBL/GenBank/DDBJ whole genome shotgun (WGS) entry which is preliminary data.</text>
</comment>
<feature type="signal peptide" evidence="2">
    <location>
        <begin position="1"/>
        <end position="20"/>
    </location>
</feature>
<sequence>MVRYILVYVSLIFASTAASAEQIPTLEDYARHAQYLDIKISPEGNYLAASSRMEDGNIRLTVLDIENMQPLSAAEGSGRERIGSFHWATNERLIMTMAREAGALAVPVPTGEIMAMNADGSRREILTGRRSRDREPVFAQVVDWLPDEPENILIFQQNFTHREPFLDVYRMRIDGGRKRSEGRIPLRNSREGGVNVITDGNGIPRIAIGVDPQDNSKRTIMLREGNSWNAISSHNEFDMGFSPVAFVNGDTAVVGVSRSETDTTAISILDLETMEEEILAVHPNTDLSPIFSINRGRPGEVVGAFYEYEGIHVALFGGTKDEIYVDILEGLIGAFPSQSVNITSATTDNNKLIVRVGSANVPTTFYFFDREENQLSVLAQAQPWLANATLPRTQSYIYQARDGQDIEAVLTLPHGVEAKDLPLIMLPHGGPHGPRDSIASIDSDAKVLAQHGYAVLQPNFRGSGGYGQSFEEAGYKRWGTLMIDDMTDGVHHLAERGIIDIDRVCAYGGSYGGYAALQSAIREPDLYKCTVGFVGVFDLDLMFEEGDIPQRESGVRYLNRVLPSTPEERISQSPVHNVDKLKAPVFIIHGEEDIRVPITHAYRLRDALQAKNHPVEWMVKEHEGHGFFNPENNVERWTRMLAFFDRYIGDDE</sequence>
<dbReference type="AlphaFoldDB" id="A0A327X4M0"/>
<dbReference type="PANTHER" id="PTHR42776:SF27">
    <property type="entry name" value="DIPEPTIDYL PEPTIDASE FAMILY MEMBER 6"/>
    <property type="match status" value="1"/>
</dbReference>
<evidence type="ECO:0000259" key="3">
    <source>
        <dbReference type="Pfam" id="PF00326"/>
    </source>
</evidence>
<evidence type="ECO:0000313" key="7">
    <source>
        <dbReference type="Proteomes" id="UP000287865"/>
    </source>
</evidence>
<dbReference type="InterPro" id="IPR011042">
    <property type="entry name" value="6-blade_b-propeller_TolB-like"/>
</dbReference>
<dbReference type="InterPro" id="IPR001375">
    <property type="entry name" value="Peptidase_S9_cat"/>
</dbReference>
<dbReference type="GO" id="GO:0004252">
    <property type="term" value="F:serine-type endopeptidase activity"/>
    <property type="evidence" value="ECO:0007669"/>
    <property type="project" value="InterPro"/>
</dbReference>
<keyword evidence="1" id="KW-0378">Hydrolase</keyword>
<dbReference type="InterPro" id="IPR002470">
    <property type="entry name" value="Peptidase_S9A"/>
</dbReference>
<evidence type="ECO:0000256" key="2">
    <source>
        <dbReference type="SAM" id="SignalP"/>
    </source>
</evidence>
<proteinExistence type="predicted"/>
<dbReference type="Proteomes" id="UP000249203">
    <property type="component" value="Unassembled WGS sequence"/>
</dbReference>
<dbReference type="Gene3D" id="3.40.50.1820">
    <property type="entry name" value="alpha/beta hydrolase"/>
    <property type="match status" value="1"/>
</dbReference>
<dbReference type="GO" id="GO:0004177">
    <property type="term" value="F:aminopeptidase activity"/>
    <property type="evidence" value="ECO:0007669"/>
    <property type="project" value="UniProtKB-KW"/>
</dbReference>
<keyword evidence="7" id="KW-1185">Reference proteome</keyword>
<evidence type="ECO:0000313" key="4">
    <source>
        <dbReference type="EMBL" id="RAK01845.1"/>
    </source>
</evidence>
<evidence type="ECO:0000313" key="5">
    <source>
        <dbReference type="EMBL" id="RUO28653.1"/>
    </source>
</evidence>
<dbReference type="Proteomes" id="UP000287865">
    <property type="component" value="Unassembled WGS sequence"/>
</dbReference>
<evidence type="ECO:0000313" key="6">
    <source>
        <dbReference type="Proteomes" id="UP000249203"/>
    </source>
</evidence>
<dbReference type="Gene3D" id="2.120.10.30">
    <property type="entry name" value="TolB, C-terminal domain"/>
    <property type="match status" value="1"/>
</dbReference>
<dbReference type="EMBL" id="QLMD01000001">
    <property type="protein sequence ID" value="RAK01845.1"/>
    <property type="molecule type" value="Genomic_DNA"/>
</dbReference>
<dbReference type="RefSeq" id="WP_111568308.1">
    <property type="nucleotide sequence ID" value="NZ_PIPK01000001.1"/>
</dbReference>
<keyword evidence="2" id="KW-0732">Signal</keyword>
<dbReference type="SUPFAM" id="SSF82171">
    <property type="entry name" value="DPP6 N-terminal domain-like"/>
    <property type="match status" value="1"/>
</dbReference>
<dbReference type="EMBL" id="PIPK01000001">
    <property type="protein sequence ID" value="RUO28653.1"/>
    <property type="molecule type" value="Genomic_DNA"/>
</dbReference>
<dbReference type="Pfam" id="PF00326">
    <property type="entry name" value="Peptidase_S9"/>
    <property type="match status" value="1"/>
</dbReference>
<dbReference type="PRINTS" id="PR00862">
    <property type="entry name" value="PROLIGOPTASE"/>
</dbReference>
<feature type="chain" id="PRO_5016280198" evidence="2">
    <location>
        <begin position="21"/>
        <end position="652"/>
    </location>
</feature>
<gene>
    <name evidence="4" type="ORF">B0I24_101484</name>
    <name evidence="5" type="ORF">CWE07_02345</name>
</gene>
<dbReference type="InterPro" id="IPR029058">
    <property type="entry name" value="AB_hydrolase_fold"/>
</dbReference>
<reference evidence="5 7" key="1">
    <citation type="journal article" date="2018" name="Front. Microbiol.">
        <title>Genome-Based Analysis Reveals the Taxonomy and Diversity of the Family Idiomarinaceae.</title>
        <authorList>
            <person name="Liu Y."/>
            <person name="Lai Q."/>
            <person name="Shao Z."/>
        </authorList>
    </citation>
    <scope>NUCLEOTIDE SEQUENCE [LARGE SCALE GENOMIC DNA]</scope>
    <source>
        <strain evidence="5 7">CF12-14</strain>
    </source>
</reference>
<keyword evidence="4" id="KW-0031">Aminopeptidase</keyword>